<sequence length="258" mass="27967">MWGSCSRSMQTNALPAVMLSATTFASSSRLPMKMTYAWTRGDWRASAAFSLRGVMPYRARLASLSTITIASSQSSLASSSTASSVAASVWSPLQQNWACACIILIVSSRRFASFGGLFSLTNGTATASPLCPTIVPLWRSSRPAYCKLSIGKSGSRAEADWMPYANETSLVSTSGWSSGPARAFASVSTSTYGSSAMSRAWKRDRSGGSSGEPRYRGTGRPRAITRNFSDTRTSPHWSSWSRLKRCRKKGKQIEHNEH</sequence>
<name>A0A8W7PU05_ANOCL</name>
<reference evidence="2" key="1">
    <citation type="submission" date="2022-08" db="UniProtKB">
        <authorList>
            <consortium name="EnsemblMetazoa"/>
        </authorList>
    </citation>
    <scope>IDENTIFICATION</scope>
</reference>
<accession>A0A8W7PU05</accession>
<dbReference type="AlphaFoldDB" id="A0A8W7PU05"/>
<feature type="region of interest" description="Disordered" evidence="1">
    <location>
        <begin position="199"/>
        <end position="258"/>
    </location>
</feature>
<organism evidence="2">
    <name type="scientific">Anopheles coluzzii</name>
    <name type="common">African malaria mosquito</name>
    <dbReference type="NCBI Taxonomy" id="1518534"/>
    <lineage>
        <taxon>Eukaryota</taxon>
        <taxon>Metazoa</taxon>
        <taxon>Ecdysozoa</taxon>
        <taxon>Arthropoda</taxon>
        <taxon>Hexapoda</taxon>
        <taxon>Insecta</taxon>
        <taxon>Pterygota</taxon>
        <taxon>Neoptera</taxon>
        <taxon>Endopterygota</taxon>
        <taxon>Diptera</taxon>
        <taxon>Nematocera</taxon>
        <taxon>Culicoidea</taxon>
        <taxon>Culicidae</taxon>
        <taxon>Anophelinae</taxon>
        <taxon>Anopheles</taxon>
    </lineage>
</organism>
<dbReference type="EnsemblMetazoa" id="ACOM037811-RA">
    <property type="protein sequence ID" value="ACOM037811-PA.1"/>
    <property type="gene ID" value="ACOM037811"/>
</dbReference>
<evidence type="ECO:0000256" key="1">
    <source>
        <dbReference type="SAM" id="MobiDB-lite"/>
    </source>
</evidence>
<feature type="compositionally biased region" description="Polar residues" evidence="1">
    <location>
        <begin position="226"/>
        <end position="241"/>
    </location>
</feature>
<dbReference type="Proteomes" id="UP000075882">
    <property type="component" value="Unassembled WGS sequence"/>
</dbReference>
<proteinExistence type="predicted"/>
<protein>
    <submittedName>
        <fullName evidence="2">Uncharacterized protein</fullName>
    </submittedName>
</protein>
<evidence type="ECO:0000313" key="2">
    <source>
        <dbReference type="EnsemblMetazoa" id="ACOM037811-PA.1"/>
    </source>
</evidence>